<organism evidence="1 2">
    <name type="scientific">Hygrophoropsis aurantiaca</name>
    <dbReference type="NCBI Taxonomy" id="72124"/>
    <lineage>
        <taxon>Eukaryota</taxon>
        <taxon>Fungi</taxon>
        <taxon>Dikarya</taxon>
        <taxon>Basidiomycota</taxon>
        <taxon>Agaricomycotina</taxon>
        <taxon>Agaricomycetes</taxon>
        <taxon>Agaricomycetidae</taxon>
        <taxon>Boletales</taxon>
        <taxon>Coniophorineae</taxon>
        <taxon>Hygrophoropsidaceae</taxon>
        <taxon>Hygrophoropsis</taxon>
    </lineage>
</organism>
<reference evidence="1" key="1">
    <citation type="journal article" date="2021" name="New Phytol.">
        <title>Evolutionary innovations through gain and loss of genes in the ectomycorrhizal Boletales.</title>
        <authorList>
            <person name="Wu G."/>
            <person name="Miyauchi S."/>
            <person name="Morin E."/>
            <person name="Kuo A."/>
            <person name="Drula E."/>
            <person name="Varga T."/>
            <person name="Kohler A."/>
            <person name="Feng B."/>
            <person name="Cao Y."/>
            <person name="Lipzen A."/>
            <person name="Daum C."/>
            <person name="Hundley H."/>
            <person name="Pangilinan J."/>
            <person name="Johnson J."/>
            <person name="Barry K."/>
            <person name="LaButti K."/>
            <person name="Ng V."/>
            <person name="Ahrendt S."/>
            <person name="Min B."/>
            <person name="Choi I.G."/>
            <person name="Park H."/>
            <person name="Plett J.M."/>
            <person name="Magnuson J."/>
            <person name="Spatafora J.W."/>
            <person name="Nagy L.G."/>
            <person name="Henrissat B."/>
            <person name="Grigoriev I.V."/>
            <person name="Yang Z.L."/>
            <person name="Xu J."/>
            <person name="Martin F.M."/>
        </authorList>
    </citation>
    <scope>NUCLEOTIDE SEQUENCE</scope>
    <source>
        <strain evidence="1">ATCC 28755</strain>
    </source>
</reference>
<dbReference type="Proteomes" id="UP000790377">
    <property type="component" value="Unassembled WGS sequence"/>
</dbReference>
<keyword evidence="2" id="KW-1185">Reference proteome</keyword>
<protein>
    <submittedName>
        <fullName evidence="1">Uncharacterized protein</fullName>
    </submittedName>
</protein>
<accession>A0ACB8AD43</accession>
<dbReference type="EMBL" id="MU267679">
    <property type="protein sequence ID" value="KAH7911409.1"/>
    <property type="molecule type" value="Genomic_DNA"/>
</dbReference>
<name>A0ACB8AD43_9AGAM</name>
<gene>
    <name evidence="1" type="ORF">BJ138DRAFT_1238414</name>
</gene>
<evidence type="ECO:0000313" key="1">
    <source>
        <dbReference type="EMBL" id="KAH7911409.1"/>
    </source>
</evidence>
<sequence length="543" mass="60200">MDSELHGKLPTEGTRICVSSGQLGTIRYVGSIEGTPSIWLGIEWDDPNRGKHDGSKDGKRYFSCRMPGSGSFIRPSSAISYGQSFLDALIGKYVESAHGSLSQEKVTLGSSNGAIEVEVVGMDKIRNKFASVGCLREVSLDNEKVAVCDPVGEIHKICPNIRGLDLSASLISSWAVVAMISAELPILQRLSLNRNRFMPIARPLSSSAFLKLLELQLSSTMMTWEELTNVIAFMPLLHLVEFGYNHLTRLSSDTSPGDTISTIQSVNLDGNDLSDWRHICHSLQDFTGLEHLVVSSNCIKNITPLESEYTPLYRVKGLVLSSNQLEAWSDIDMLSRWFPNLETLNVTGNPITEVSDEARYTRQFVIAKISSLKSFDSAAISSKERIDCELFYLSYISKNVDGADEKKIAEHPQWLALCDKHGKPADAVPAADREDKLSKLLIDLNVYHCSVPLVLHSRMADIAASLSPPSVLRVLSTMKMRIFRLKIMKSLRKARTTATIGTIEIWLKMGDGALARLDDDDQELSWWGIENRSDIVIRNKGPL</sequence>
<comment type="caution">
    <text evidence="1">The sequence shown here is derived from an EMBL/GenBank/DDBJ whole genome shotgun (WGS) entry which is preliminary data.</text>
</comment>
<evidence type="ECO:0000313" key="2">
    <source>
        <dbReference type="Proteomes" id="UP000790377"/>
    </source>
</evidence>
<proteinExistence type="predicted"/>